<dbReference type="STRING" id="224013.ACX27_08345"/>
<dbReference type="RefSeq" id="WP_062290842.1">
    <property type="nucleotide sequence ID" value="NZ_CP012036.1"/>
</dbReference>
<dbReference type="PANTHER" id="PTHR44591:SF3">
    <property type="entry name" value="RESPONSE REGULATORY DOMAIN-CONTAINING PROTEIN"/>
    <property type="match status" value="1"/>
</dbReference>
<dbReference type="PATRIC" id="fig|224013.5.peg.2018"/>
<reference evidence="4 5" key="2">
    <citation type="journal article" date="2016" name="Genome Announc.">
        <title>Draft Genome Sequence of the N2-Fixing Cyanobacterium Nostoc piscinale CENA21, Isolated from the Brazilian Amazon Floodplain.</title>
        <authorList>
            <person name="Leao T."/>
            <person name="Guimaraes P.I."/>
            <person name="de Melo A.G."/>
            <person name="Ramos R.T."/>
            <person name="Leao P.N."/>
            <person name="Silva A."/>
            <person name="Fiore M.F."/>
            <person name="Schneider M.P."/>
        </authorList>
    </citation>
    <scope>NUCLEOTIDE SEQUENCE [LARGE SCALE GENOMIC DNA]</scope>
    <source>
        <strain evidence="4 5">CENA21</strain>
    </source>
</reference>
<evidence type="ECO:0000313" key="5">
    <source>
        <dbReference type="Proteomes" id="UP000062645"/>
    </source>
</evidence>
<dbReference type="OrthoDB" id="1901654at2"/>
<proteinExistence type="predicted"/>
<dbReference type="EMBL" id="CP012036">
    <property type="protein sequence ID" value="ALF52867.1"/>
    <property type="molecule type" value="Genomic_DNA"/>
</dbReference>
<dbReference type="InterPro" id="IPR011006">
    <property type="entry name" value="CheY-like_superfamily"/>
</dbReference>
<reference evidence="5" key="1">
    <citation type="submission" date="2015-07" db="EMBL/GenBank/DDBJ databases">
        <title>Genome Of Nitrogen-Fixing Cyanobacterium Nostoc piscinale CENA21 From Solimoes/Amazon River Floodplain Sediments And Comparative Genomics To Uncover Biosynthetic Natural Products Potential.</title>
        <authorList>
            <person name="Leao T.F."/>
            <person name="Leao P.N."/>
            <person name="Guimaraes P.I."/>
            <person name="de Melo A.G.C."/>
            <person name="Ramos R.T.J."/>
            <person name="Silva A."/>
            <person name="Fiore M.F."/>
            <person name="Schneider M.P.C."/>
        </authorList>
    </citation>
    <scope>NUCLEOTIDE SEQUENCE [LARGE SCALE GENOMIC DNA]</scope>
    <source>
        <strain evidence="5">CENA21</strain>
    </source>
</reference>
<keyword evidence="5" id="KW-1185">Reference proteome</keyword>
<accession>A0A0M3V507</accession>
<organism evidence="4 5">
    <name type="scientific">Nostoc piscinale CENA21</name>
    <dbReference type="NCBI Taxonomy" id="224013"/>
    <lineage>
        <taxon>Bacteria</taxon>
        <taxon>Bacillati</taxon>
        <taxon>Cyanobacteriota</taxon>
        <taxon>Cyanophyceae</taxon>
        <taxon>Nostocales</taxon>
        <taxon>Nostocaceae</taxon>
        <taxon>Nostoc</taxon>
    </lineage>
</organism>
<evidence type="ECO:0000256" key="2">
    <source>
        <dbReference type="PROSITE-ProRule" id="PRU00169"/>
    </source>
</evidence>
<feature type="modified residue" description="4-aspartylphosphate" evidence="2">
    <location>
        <position position="73"/>
    </location>
</feature>
<evidence type="ECO:0000259" key="3">
    <source>
        <dbReference type="PROSITE" id="PS50110"/>
    </source>
</evidence>
<dbReference type="InterPro" id="IPR001789">
    <property type="entry name" value="Sig_transdc_resp-reg_receiver"/>
</dbReference>
<dbReference type="GO" id="GO:0000160">
    <property type="term" value="P:phosphorelay signal transduction system"/>
    <property type="evidence" value="ECO:0007669"/>
    <property type="project" value="InterPro"/>
</dbReference>
<dbReference type="KEGG" id="npz:ACX27_08345"/>
<dbReference type="Pfam" id="PF00072">
    <property type="entry name" value="Response_reg"/>
    <property type="match status" value="1"/>
</dbReference>
<feature type="domain" description="Response regulatory" evidence="3">
    <location>
        <begin position="24"/>
        <end position="142"/>
    </location>
</feature>
<dbReference type="PROSITE" id="PS50110">
    <property type="entry name" value="RESPONSE_REGULATORY"/>
    <property type="match status" value="1"/>
</dbReference>
<protein>
    <submittedName>
        <fullName evidence="4">Chemotaxis protein CheY</fullName>
    </submittedName>
</protein>
<dbReference type="AlphaFoldDB" id="A0A0M3V507"/>
<sequence length="151" mass="16808">MTNNYEDSHLQDEINNNQSLDGLQILVVDDSDDSLILTTFILETYGMQVTTATSALEALKLIKNQRFDIFIFDIMMPKVDGYSLIRKARQMLLWQKRHTPAIALTSLTAEESYNIALLSGFQGYVPKPVEAGVLIAEITKVLGISPGENGE</sequence>
<evidence type="ECO:0000256" key="1">
    <source>
        <dbReference type="ARBA" id="ARBA00022553"/>
    </source>
</evidence>
<dbReference type="SUPFAM" id="SSF52172">
    <property type="entry name" value="CheY-like"/>
    <property type="match status" value="1"/>
</dbReference>
<evidence type="ECO:0000313" key="4">
    <source>
        <dbReference type="EMBL" id="ALF52867.1"/>
    </source>
</evidence>
<gene>
    <name evidence="4" type="ORF">ACX27_08345</name>
</gene>
<dbReference type="SMART" id="SM00448">
    <property type="entry name" value="REC"/>
    <property type="match status" value="1"/>
</dbReference>
<dbReference type="InterPro" id="IPR050595">
    <property type="entry name" value="Bact_response_regulator"/>
</dbReference>
<dbReference type="Gene3D" id="3.40.50.2300">
    <property type="match status" value="1"/>
</dbReference>
<dbReference type="Proteomes" id="UP000062645">
    <property type="component" value="Chromosome"/>
</dbReference>
<name>A0A0M3V507_9NOSO</name>
<dbReference type="PANTHER" id="PTHR44591">
    <property type="entry name" value="STRESS RESPONSE REGULATOR PROTEIN 1"/>
    <property type="match status" value="1"/>
</dbReference>
<keyword evidence="1 2" id="KW-0597">Phosphoprotein</keyword>